<keyword evidence="2" id="KW-1185">Reference proteome</keyword>
<dbReference type="RefSeq" id="WP_236293478.1">
    <property type="nucleotide sequence ID" value="NZ_CAKMMW010000049.1"/>
</dbReference>
<name>A0ABN8H6D6_9BACL</name>
<evidence type="ECO:0000313" key="1">
    <source>
        <dbReference type="EMBL" id="CAH1232361.1"/>
    </source>
</evidence>
<dbReference type="Proteomes" id="UP000838821">
    <property type="component" value="Unassembled WGS sequence"/>
</dbReference>
<dbReference type="EMBL" id="CAKMMW010000049">
    <property type="protein sequence ID" value="CAH1232361.1"/>
    <property type="molecule type" value="Genomic_DNA"/>
</dbReference>
<evidence type="ECO:0000313" key="2">
    <source>
        <dbReference type="Proteomes" id="UP000838821"/>
    </source>
</evidence>
<reference evidence="1" key="1">
    <citation type="submission" date="2022-01" db="EMBL/GenBank/DDBJ databases">
        <authorList>
            <person name="Criscuolo A."/>
        </authorList>
    </citation>
    <scope>NUCLEOTIDE SEQUENCE</scope>
    <source>
        <strain evidence="1">CIP111891</strain>
    </source>
</reference>
<organism evidence="1 2">
    <name type="scientific">Paenibacillus allorhizoplanae</name>
    <dbReference type="NCBI Taxonomy" id="2905648"/>
    <lineage>
        <taxon>Bacteria</taxon>
        <taxon>Bacillati</taxon>
        <taxon>Bacillota</taxon>
        <taxon>Bacilli</taxon>
        <taxon>Bacillales</taxon>
        <taxon>Paenibacillaceae</taxon>
        <taxon>Paenibacillus</taxon>
    </lineage>
</organism>
<protein>
    <submittedName>
        <fullName evidence="1">Uncharacterized protein</fullName>
    </submittedName>
</protein>
<sequence>METLLLADGTVTPSCSKSHITYTLHLQKECSELHLEFTYEPKKLEDESKAEELIKEGLGLFILKEHQASHPWRDYHPLQNLMTLSLDDENGFRGAAHRHDSVQHLTITTKEASPGFILGDFPRGQLKIMINVHCIVTEQCRYRLFVLGGGAKK</sequence>
<accession>A0ABN8H6D6</accession>
<proteinExistence type="predicted"/>
<comment type="caution">
    <text evidence="1">The sequence shown here is derived from an EMBL/GenBank/DDBJ whole genome shotgun (WGS) entry which is preliminary data.</text>
</comment>
<gene>
    <name evidence="1" type="ORF">PAECIP111891_07001</name>
</gene>